<keyword evidence="1" id="KW-0805">Transcription regulation</keyword>
<evidence type="ECO:0000313" key="5">
    <source>
        <dbReference type="EMBL" id="GAA5179049.1"/>
    </source>
</evidence>
<dbReference type="PROSITE" id="PS00041">
    <property type="entry name" value="HTH_ARAC_FAMILY_1"/>
    <property type="match status" value="1"/>
</dbReference>
<evidence type="ECO:0000259" key="4">
    <source>
        <dbReference type="PROSITE" id="PS01124"/>
    </source>
</evidence>
<dbReference type="SMART" id="SM00342">
    <property type="entry name" value="HTH_ARAC"/>
    <property type="match status" value="1"/>
</dbReference>
<dbReference type="EMBL" id="BAABJQ010000002">
    <property type="protein sequence ID" value="GAA5179049.1"/>
    <property type="molecule type" value="Genomic_DNA"/>
</dbReference>
<accession>A0ABP9RLA6</accession>
<evidence type="ECO:0000256" key="2">
    <source>
        <dbReference type="ARBA" id="ARBA00023125"/>
    </source>
</evidence>
<dbReference type="PANTHER" id="PTHR46796">
    <property type="entry name" value="HTH-TYPE TRANSCRIPTIONAL ACTIVATOR RHAS-RELATED"/>
    <property type="match status" value="1"/>
</dbReference>
<dbReference type="Proteomes" id="UP001501570">
    <property type="component" value="Unassembled WGS sequence"/>
</dbReference>
<organism evidence="5 6">
    <name type="scientific">Rugosimonospora acidiphila</name>
    <dbReference type="NCBI Taxonomy" id="556531"/>
    <lineage>
        <taxon>Bacteria</taxon>
        <taxon>Bacillati</taxon>
        <taxon>Actinomycetota</taxon>
        <taxon>Actinomycetes</taxon>
        <taxon>Micromonosporales</taxon>
        <taxon>Micromonosporaceae</taxon>
        <taxon>Rugosimonospora</taxon>
    </lineage>
</organism>
<keyword evidence="2" id="KW-0238">DNA-binding</keyword>
<dbReference type="InterPro" id="IPR050204">
    <property type="entry name" value="AraC_XylS_family_regulators"/>
</dbReference>
<proteinExistence type="predicted"/>
<feature type="domain" description="HTH araC/xylS-type" evidence="4">
    <location>
        <begin position="24"/>
        <end position="122"/>
    </location>
</feature>
<dbReference type="Pfam" id="PF12833">
    <property type="entry name" value="HTH_18"/>
    <property type="match status" value="1"/>
</dbReference>
<dbReference type="RefSeq" id="WP_345626156.1">
    <property type="nucleotide sequence ID" value="NZ_BAABJQ010000002.1"/>
</dbReference>
<name>A0ABP9RLA6_9ACTN</name>
<dbReference type="PROSITE" id="PS01124">
    <property type="entry name" value="HTH_ARAC_FAMILY_2"/>
    <property type="match status" value="1"/>
</dbReference>
<reference evidence="6" key="1">
    <citation type="journal article" date="2019" name="Int. J. Syst. Evol. Microbiol.">
        <title>The Global Catalogue of Microorganisms (GCM) 10K type strain sequencing project: providing services to taxonomists for standard genome sequencing and annotation.</title>
        <authorList>
            <consortium name="The Broad Institute Genomics Platform"/>
            <consortium name="The Broad Institute Genome Sequencing Center for Infectious Disease"/>
            <person name="Wu L."/>
            <person name="Ma J."/>
        </authorList>
    </citation>
    <scope>NUCLEOTIDE SEQUENCE [LARGE SCALE GENOMIC DNA]</scope>
    <source>
        <strain evidence="6">JCM 18304</strain>
    </source>
</reference>
<dbReference type="PRINTS" id="PR00032">
    <property type="entry name" value="HTHARAC"/>
</dbReference>
<evidence type="ECO:0000313" key="6">
    <source>
        <dbReference type="Proteomes" id="UP001501570"/>
    </source>
</evidence>
<keyword evidence="3" id="KW-0804">Transcription</keyword>
<keyword evidence="6" id="KW-1185">Reference proteome</keyword>
<gene>
    <name evidence="5" type="ORF">GCM10023322_07830</name>
</gene>
<dbReference type="InterPro" id="IPR018060">
    <property type="entry name" value="HTH_AraC"/>
</dbReference>
<dbReference type="InterPro" id="IPR018062">
    <property type="entry name" value="HTH_AraC-typ_CS"/>
</dbReference>
<evidence type="ECO:0000256" key="1">
    <source>
        <dbReference type="ARBA" id="ARBA00023015"/>
    </source>
</evidence>
<sequence>MDGEHGTSRYIEESTADDWMRAVLRSIGVMRENLGHEHSLRTLAEVAWLSPFHFHRVFHKVTNFTPARFLAAWRMAEAKRLLAYTPDSVTDICMRIGYSSLGTFTSQFTRMVGVSPGRFRRLLATAGDQPFNEMLAALGRTQRPPSRVQLTVTVSGGPHAPAPTAVGLFSTGIPQQRPAFCAVTWAPGTVPVGDLPDGVYYPLAMCFDPAVTVTEAVAMTDLEGCFVGAAESVVSIVGGRVASPATVPVRLRNRRETDPPLVLALPLLMAAGATERSAA</sequence>
<dbReference type="Gene3D" id="1.10.10.60">
    <property type="entry name" value="Homeodomain-like"/>
    <property type="match status" value="2"/>
</dbReference>
<dbReference type="SUPFAM" id="SSF46689">
    <property type="entry name" value="Homeodomain-like"/>
    <property type="match status" value="2"/>
</dbReference>
<protein>
    <recommendedName>
        <fullName evidence="4">HTH araC/xylS-type domain-containing protein</fullName>
    </recommendedName>
</protein>
<evidence type="ECO:0000256" key="3">
    <source>
        <dbReference type="ARBA" id="ARBA00023163"/>
    </source>
</evidence>
<comment type="caution">
    <text evidence="5">The sequence shown here is derived from an EMBL/GenBank/DDBJ whole genome shotgun (WGS) entry which is preliminary data.</text>
</comment>
<dbReference type="InterPro" id="IPR009057">
    <property type="entry name" value="Homeodomain-like_sf"/>
</dbReference>
<dbReference type="InterPro" id="IPR020449">
    <property type="entry name" value="Tscrpt_reg_AraC-type_HTH"/>
</dbReference>